<evidence type="ECO:0000256" key="4">
    <source>
        <dbReference type="ARBA" id="ARBA00022737"/>
    </source>
</evidence>
<dbReference type="EMBL" id="SLWS01000002">
    <property type="protein sequence ID" value="TCO62005.1"/>
    <property type="molecule type" value="Genomic_DNA"/>
</dbReference>
<dbReference type="GO" id="GO:0005524">
    <property type="term" value="F:ATP binding"/>
    <property type="evidence" value="ECO:0007669"/>
    <property type="project" value="UniProtKB-KW"/>
</dbReference>
<evidence type="ECO:0000256" key="7">
    <source>
        <dbReference type="ARBA" id="ARBA00022975"/>
    </source>
</evidence>
<dbReference type="GO" id="GO:0004088">
    <property type="term" value="F:carbamoyl-phosphate synthase (glutamine-hydrolyzing) activity"/>
    <property type="evidence" value="ECO:0007669"/>
    <property type="project" value="TreeGrafter"/>
</dbReference>
<evidence type="ECO:0000313" key="10">
    <source>
        <dbReference type="EMBL" id="TCO62005.1"/>
    </source>
</evidence>
<dbReference type="InterPro" id="IPR005480">
    <property type="entry name" value="CPSase_lsu_oligo"/>
</dbReference>
<evidence type="ECO:0000313" key="11">
    <source>
        <dbReference type="Proteomes" id="UP000295680"/>
    </source>
</evidence>
<dbReference type="Gene3D" id="3.40.50.20">
    <property type="match status" value="2"/>
</dbReference>
<evidence type="ECO:0000256" key="5">
    <source>
        <dbReference type="ARBA" id="ARBA00022741"/>
    </source>
</evidence>
<dbReference type="GO" id="GO:0006221">
    <property type="term" value="P:pyrimidine nucleotide biosynthetic process"/>
    <property type="evidence" value="ECO:0007669"/>
    <property type="project" value="UniProtKB-KW"/>
</dbReference>
<dbReference type="FunFam" id="3.40.50.20:FF:000001">
    <property type="entry name" value="Carbamoyl-phosphate synthase large chain"/>
    <property type="match status" value="1"/>
</dbReference>
<evidence type="ECO:0000256" key="8">
    <source>
        <dbReference type="ARBA" id="ARBA00047359"/>
    </source>
</evidence>
<dbReference type="GO" id="GO:0046872">
    <property type="term" value="F:metal ion binding"/>
    <property type="evidence" value="ECO:0007669"/>
    <property type="project" value="UniProtKB-KW"/>
</dbReference>
<dbReference type="InterPro" id="IPR005479">
    <property type="entry name" value="CPAse_ATP-bd"/>
</dbReference>
<dbReference type="SUPFAM" id="SSF56059">
    <property type="entry name" value="Glutathione synthetase ATP-binding domain-like"/>
    <property type="match status" value="2"/>
</dbReference>
<reference evidence="10 11" key="1">
    <citation type="submission" date="2019-03" db="EMBL/GenBank/DDBJ databases">
        <title>Genomic Encyclopedia of Type Strains, Phase IV (KMG-IV): sequencing the most valuable type-strain genomes for metagenomic binning, comparative biology and taxonomic classification.</title>
        <authorList>
            <person name="Goeker M."/>
        </authorList>
    </citation>
    <scope>NUCLEOTIDE SEQUENCE [LARGE SCALE GENOMIC DNA]</scope>
    <source>
        <strain evidence="10 11">DSM 45934</strain>
    </source>
</reference>
<keyword evidence="3" id="KW-0479">Metal-binding</keyword>
<dbReference type="InterPro" id="IPR016185">
    <property type="entry name" value="PreATP-grasp_dom_sf"/>
</dbReference>
<keyword evidence="4" id="KW-0677">Repeat</keyword>
<comment type="catalytic activity">
    <reaction evidence="8">
        <text>hydrogencarbonate + NH4(+) + 2 ATP = carbamoyl phosphate + 2 ADP + phosphate + 2 H(+)</text>
        <dbReference type="Rhea" id="RHEA:18029"/>
        <dbReference type="ChEBI" id="CHEBI:15378"/>
        <dbReference type="ChEBI" id="CHEBI:17544"/>
        <dbReference type="ChEBI" id="CHEBI:28938"/>
        <dbReference type="ChEBI" id="CHEBI:30616"/>
        <dbReference type="ChEBI" id="CHEBI:43474"/>
        <dbReference type="ChEBI" id="CHEBI:58228"/>
        <dbReference type="ChEBI" id="CHEBI:456216"/>
        <dbReference type="EC" id="6.3.4.16"/>
    </reaction>
</comment>
<keyword evidence="1" id="KW-0055">Arginine biosynthesis</keyword>
<dbReference type="InterPro" id="IPR011607">
    <property type="entry name" value="MGS-like_dom"/>
</dbReference>
<keyword evidence="5" id="KW-0547">Nucleotide-binding</keyword>
<keyword evidence="7" id="KW-0665">Pyrimidine biosynthesis</keyword>
<dbReference type="PANTHER" id="PTHR11405:SF53">
    <property type="entry name" value="CARBAMOYL-PHOSPHATE SYNTHASE [AMMONIA], MITOCHONDRIAL"/>
    <property type="match status" value="1"/>
</dbReference>
<dbReference type="AlphaFoldDB" id="A0A4R2K6N2"/>
<evidence type="ECO:0000256" key="6">
    <source>
        <dbReference type="ARBA" id="ARBA00022840"/>
    </source>
</evidence>
<dbReference type="InterPro" id="IPR036914">
    <property type="entry name" value="MGS-like_dom_sf"/>
</dbReference>
<dbReference type="SUPFAM" id="SSF48108">
    <property type="entry name" value="Carbamoyl phosphate synthetase, large subunit connection domain"/>
    <property type="match status" value="1"/>
</dbReference>
<sequence>MPETTAISQILVLGAGPVATGPACRVLRDAGFRVTVADPNPATITVDAEFADTTYVAPITPAGLAGVIAAERPDGLVVALGGPAAVASALALHEQGVLRRYGTALLGVDPVAWRRIPPVPRVCGRLVDVETLRDRHGRVSVLGTLEHIDDDAIIVPAQVTEAGDRTIRRAATAAVAANAPGAGCCSVRLVADGDSWRVVGVTPGLTRASALAAAVHGLPLAATAVQLAIGADLPTFEPTPGDRVLVALGDHAVGMGTTVLAALNAALRTTGRTCWPAGRTGLPPWLAVRLRELDTLRTRIECAPVLDAAVLRDAKRAGLSDDQIADLRPELADGAGVRRVRERLGLHPHFHGPATVLVAGPPTAGDPPPARRPDEPAVLLLGPAPDDPAEFDHACANGALALRRAGYRVAVVTASIGGVAGIADRCYLLPPRIEDILGAVHAERAIGPFLGVLPQFGGPHALAIAAGLTAAGVDVLGRPARHTETDPVRGRVLRGAVALEVVALYDGAELFLGPVCELIDPCDDDWPTSGCVLPAPSVGPRTLAVLRRRTLNLARRHGVPGMLTIRFAALPDSVLAQSVTTVASTALATASAATGVEFAQAGARLLLGGSIPRLRAEGLLPAAGEPVLDRHVVVRLPAGSGAVLGVGATVGTAFADARAAAGTTLPTGGTVLVSVAERESRGVVAPARELAALGFRVLAGPAIATALRRHGVDCTTVHSVPEADLVITNDGSAALAAQAIATQLLTC</sequence>
<dbReference type="GO" id="GO:0005737">
    <property type="term" value="C:cytoplasm"/>
    <property type="evidence" value="ECO:0007669"/>
    <property type="project" value="TreeGrafter"/>
</dbReference>
<keyword evidence="6" id="KW-0067">ATP-binding</keyword>
<keyword evidence="11" id="KW-1185">Reference proteome</keyword>
<dbReference type="SMART" id="SM01096">
    <property type="entry name" value="CPSase_L_D3"/>
    <property type="match status" value="1"/>
</dbReference>
<evidence type="ECO:0000256" key="1">
    <source>
        <dbReference type="ARBA" id="ARBA00022571"/>
    </source>
</evidence>
<dbReference type="Pfam" id="PF02786">
    <property type="entry name" value="CPSase_L_D2"/>
    <property type="match status" value="1"/>
</dbReference>
<dbReference type="SUPFAM" id="SSF52335">
    <property type="entry name" value="Methylglyoxal synthase-like"/>
    <property type="match status" value="1"/>
</dbReference>
<accession>A0A4R2K6N2</accession>
<dbReference type="Pfam" id="PF25596">
    <property type="entry name" value="CPSase_L_D1"/>
    <property type="match status" value="2"/>
</dbReference>
<dbReference type="Proteomes" id="UP000295680">
    <property type="component" value="Unassembled WGS sequence"/>
</dbReference>
<dbReference type="InterPro" id="IPR036897">
    <property type="entry name" value="CarbamoylP_synth_lsu_oligo_sf"/>
</dbReference>
<evidence type="ECO:0000259" key="9">
    <source>
        <dbReference type="PROSITE" id="PS51855"/>
    </source>
</evidence>
<dbReference type="PANTHER" id="PTHR11405">
    <property type="entry name" value="CARBAMOYLTRANSFERASE FAMILY MEMBER"/>
    <property type="match status" value="1"/>
</dbReference>
<gene>
    <name evidence="10" type="ORF">EV192_102142</name>
</gene>
<name>A0A4R2K6N2_9PSEU</name>
<dbReference type="OrthoDB" id="9804197at2"/>
<dbReference type="PROSITE" id="PS51855">
    <property type="entry name" value="MGS"/>
    <property type="match status" value="1"/>
</dbReference>
<comment type="caution">
    <text evidence="10">The sequence shown here is derived from an EMBL/GenBank/DDBJ whole genome shotgun (WGS) entry which is preliminary data.</text>
</comment>
<feature type="domain" description="MGS-like" evidence="9">
    <location>
        <begin position="663"/>
        <end position="747"/>
    </location>
</feature>
<protein>
    <submittedName>
        <fullName evidence="10">Carbamoyl-phosphate synthase L subunit-like protein</fullName>
    </submittedName>
</protein>
<evidence type="ECO:0000256" key="3">
    <source>
        <dbReference type="ARBA" id="ARBA00022723"/>
    </source>
</evidence>
<keyword evidence="2" id="KW-0436">Ligase</keyword>
<dbReference type="RefSeq" id="WP_132113462.1">
    <property type="nucleotide sequence ID" value="NZ_SLWS01000002.1"/>
</dbReference>
<dbReference type="GO" id="GO:0006541">
    <property type="term" value="P:glutamine metabolic process"/>
    <property type="evidence" value="ECO:0007669"/>
    <property type="project" value="TreeGrafter"/>
</dbReference>
<evidence type="ECO:0000256" key="2">
    <source>
        <dbReference type="ARBA" id="ARBA00022598"/>
    </source>
</evidence>
<dbReference type="Gene3D" id="3.40.50.1380">
    <property type="entry name" value="Methylglyoxal synthase-like domain"/>
    <property type="match status" value="1"/>
</dbReference>
<dbReference type="InterPro" id="IPR058047">
    <property type="entry name" value="CPSase_preATP-grasp"/>
</dbReference>
<organism evidence="10 11">
    <name type="scientific">Actinocrispum wychmicini</name>
    <dbReference type="NCBI Taxonomy" id="1213861"/>
    <lineage>
        <taxon>Bacteria</taxon>
        <taxon>Bacillati</taxon>
        <taxon>Actinomycetota</taxon>
        <taxon>Actinomycetes</taxon>
        <taxon>Pseudonocardiales</taxon>
        <taxon>Pseudonocardiaceae</taxon>
        <taxon>Actinocrispum</taxon>
    </lineage>
</organism>
<keyword evidence="1" id="KW-0028">Amino-acid biosynthesis</keyword>
<dbReference type="SUPFAM" id="SSF52440">
    <property type="entry name" value="PreATP-grasp domain"/>
    <property type="match status" value="2"/>
</dbReference>
<proteinExistence type="predicted"/>
<dbReference type="GO" id="GO:0004087">
    <property type="term" value="F:carbamoyl-phosphate synthase (ammonia) activity"/>
    <property type="evidence" value="ECO:0007669"/>
    <property type="project" value="UniProtKB-EC"/>
</dbReference>
<dbReference type="Gene3D" id="3.30.470.20">
    <property type="entry name" value="ATP-grasp fold, B domain"/>
    <property type="match status" value="2"/>
</dbReference>